<dbReference type="InterPro" id="IPR011867">
    <property type="entry name" value="ModB_ABC"/>
</dbReference>
<feature type="compositionally biased region" description="Low complexity" evidence="13">
    <location>
        <begin position="448"/>
        <end position="474"/>
    </location>
</feature>
<dbReference type="InterPro" id="IPR004606">
    <property type="entry name" value="Mop_domain"/>
</dbReference>
<dbReference type="Gene3D" id="3.40.50.300">
    <property type="entry name" value="P-loop containing nucleotide triphosphate hydrolases"/>
    <property type="match status" value="1"/>
</dbReference>
<keyword evidence="5 11" id="KW-0500">Molybdenum</keyword>
<feature type="domain" description="ABC transmembrane type-1" evidence="15">
    <location>
        <begin position="72"/>
        <end position="273"/>
    </location>
</feature>
<evidence type="ECO:0000256" key="3">
    <source>
        <dbReference type="ARBA" id="ARBA00022448"/>
    </source>
</evidence>
<feature type="region of interest" description="Disordered" evidence="13">
    <location>
        <begin position="319"/>
        <end position="342"/>
    </location>
</feature>
<dbReference type="PROSITE" id="PS50928">
    <property type="entry name" value="ABC_TM1"/>
    <property type="match status" value="1"/>
</dbReference>
<keyword evidence="8" id="KW-0067">ATP-binding</keyword>
<feature type="region of interest" description="Disordered" evidence="13">
    <location>
        <begin position="357"/>
        <end position="400"/>
    </location>
</feature>
<dbReference type="PROSITE" id="PS51866">
    <property type="entry name" value="MOP"/>
    <property type="match status" value="1"/>
</dbReference>
<keyword evidence="18" id="KW-1185">Reference proteome</keyword>
<sequence>MSPTTDGAAPAGRRSALRPRRPRPGATAPLPLLLPALIGLAFLLVPLLALLVRAPWHGMPGLLTSSAVWQALRLSLETATSATAVSLVLGVPLAWLLARTRFPGRRVVRALVTLPLVLPPVVGGVALLLALGRNGIVGRWLDSWFGVTLPFTTAGVVVAEAFVAMPFLVISVEGTLRASDARYEEAAATLGASRFTAFRRVTLPMIAPGVAAGAVLAWARALGEFGATITFAGSFPGRTQTMPLSVYLALQNDPDAAVALSLVLLAVSIAVLAGLRDRWTGAGTPDAAAPHEKEPSSPPDGGTARGPLAERLSWRFGRKGPQAAATGGESATSAGPQAAARMAALVKERRRGGISAAAAAAPGSTASAGSAASSGAAGAAGTAGTAGTAGAGSAAGPTAVAGSSDFTDVSDVAGAAGTASTAGTAGAGSAAGPTAVAGPSDFTDAPDATGAAGTASTAGTAGTGRTAGPTAVAGPSDFTDAPDATGAAGSTTATGSSGSSDYSGSAGSSGAAAAAATTGSSASTRSVGAAKEGLDAHLVVDRGSFRLDVRLSVAPGEVLALLGPNGAGKTTSLRALAGLAPLGGGHLRLDGRTLEDPAARVRFAPEHRPVGVIFQDYLLFPHLSALDNVAFGPRSLGVPKGPARAGSAELLDRMGLSGRTHAKPRRLSGGQAQRVALARALATAPRLLLLDEPLAALDAGARLDVRAQLRRHLAAFEAVAVLVTHDPLDAMVLADRLVVVEHGEIVQEGTPAEIARRPRTDYIARLVGLNLYRGRAAGHDVRIAEGLTLTTTESLTGPAFVAFPPSAVTLHRDRPESSARNTWPATVTGMESHGDQIRVALTSTTGLPLAADLTTPAVADLTLHEGAQVWAAVKATQTHAYPA</sequence>
<dbReference type="InterPro" id="IPR003593">
    <property type="entry name" value="AAA+_ATPase"/>
</dbReference>
<feature type="transmembrane region" description="Helical" evidence="12">
    <location>
        <begin position="30"/>
        <end position="54"/>
    </location>
</feature>
<dbReference type="PROSITE" id="PS00211">
    <property type="entry name" value="ABC_TRANSPORTER_1"/>
    <property type="match status" value="1"/>
</dbReference>
<keyword evidence="9 12" id="KW-1133">Transmembrane helix</keyword>
<proteinExistence type="inferred from homology"/>
<accession>A0A1H0KCD0</accession>
<dbReference type="SUPFAM" id="SSF161098">
    <property type="entry name" value="MetI-like"/>
    <property type="match status" value="1"/>
</dbReference>
<dbReference type="AlphaFoldDB" id="A0A1H0KCD0"/>
<evidence type="ECO:0000256" key="6">
    <source>
        <dbReference type="ARBA" id="ARBA00022692"/>
    </source>
</evidence>
<dbReference type="Pfam" id="PF00005">
    <property type="entry name" value="ABC_tran"/>
    <property type="match status" value="1"/>
</dbReference>
<dbReference type="SMART" id="SM00382">
    <property type="entry name" value="AAA"/>
    <property type="match status" value="1"/>
</dbReference>
<feature type="compositionally biased region" description="Low complexity" evidence="13">
    <location>
        <begin position="484"/>
        <end position="510"/>
    </location>
</feature>
<feature type="compositionally biased region" description="Low complexity" evidence="13">
    <location>
        <begin position="323"/>
        <end position="335"/>
    </location>
</feature>
<keyword evidence="7" id="KW-0547">Nucleotide-binding</keyword>
<dbReference type="Proteomes" id="UP000199341">
    <property type="component" value="Unassembled WGS sequence"/>
</dbReference>
<feature type="transmembrane region" description="Helical" evidence="12">
    <location>
        <begin position="151"/>
        <end position="172"/>
    </location>
</feature>
<dbReference type="InterPro" id="IPR003439">
    <property type="entry name" value="ABC_transporter-like_ATP-bd"/>
</dbReference>
<dbReference type="Gene3D" id="1.10.3720.10">
    <property type="entry name" value="MetI-like"/>
    <property type="match status" value="1"/>
</dbReference>
<gene>
    <name evidence="17" type="ORF">SAMN05216259_110193</name>
</gene>
<dbReference type="SUPFAM" id="SSF52540">
    <property type="entry name" value="P-loop containing nucleoside triphosphate hydrolases"/>
    <property type="match status" value="1"/>
</dbReference>
<dbReference type="NCBIfam" id="TIGR01581">
    <property type="entry name" value="Mo_ABC_porter"/>
    <property type="match status" value="1"/>
</dbReference>
<feature type="region of interest" description="Disordered" evidence="13">
    <location>
        <begin position="418"/>
        <end position="510"/>
    </location>
</feature>
<evidence type="ECO:0000313" key="18">
    <source>
        <dbReference type="Proteomes" id="UP000199341"/>
    </source>
</evidence>
<comment type="similarity">
    <text evidence="2">Belongs to the binding-protein-dependent transport system permease family. CysTW subfamily.</text>
</comment>
<evidence type="ECO:0000256" key="2">
    <source>
        <dbReference type="ARBA" id="ARBA00007069"/>
    </source>
</evidence>
<dbReference type="PROSITE" id="PS50893">
    <property type="entry name" value="ABC_TRANSPORTER_2"/>
    <property type="match status" value="1"/>
</dbReference>
<protein>
    <submittedName>
        <fullName evidence="17">Molybdate ABC transporter, permease protein</fullName>
    </submittedName>
</protein>
<feature type="region of interest" description="Disordered" evidence="13">
    <location>
        <begin position="1"/>
        <end position="23"/>
    </location>
</feature>
<reference evidence="17 18" key="1">
    <citation type="submission" date="2016-10" db="EMBL/GenBank/DDBJ databases">
        <authorList>
            <person name="de Groot N.N."/>
        </authorList>
    </citation>
    <scope>NUCLEOTIDE SEQUENCE [LARGE SCALE GENOMIC DNA]</scope>
    <source>
        <strain evidence="17 18">CGMCC 4.2022</strain>
    </source>
</reference>
<feature type="domain" description="ABC transporter" evidence="14">
    <location>
        <begin position="524"/>
        <end position="767"/>
    </location>
</feature>
<organism evidence="17 18">
    <name type="scientific">Actinacidiphila guanduensis</name>
    <dbReference type="NCBI Taxonomy" id="310781"/>
    <lineage>
        <taxon>Bacteria</taxon>
        <taxon>Bacillati</taxon>
        <taxon>Actinomycetota</taxon>
        <taxon>Actinomycetes</taxon>
        <taxon>Kitasatosporales</taxon>
        <taxon>Streptomycetaceae</taxon>
        <taxon>Actinacidiphila</taxon>
    </lineage>
</organism>
<dbReference type="GO" id="GO:0005524">
    <property type="term" value="F:ATP binding"/>
    <property type="evidence" value="ECO:0007669"/>
    <property type="project" value="UniProtKB-KW"/>
</dbReference>
<dbReference type="CDD" id="cd06261">
    <property type="entry name" value="TM_PBP2"/>
    <property type="match status" value="1"/>
</dbReference>
<feature type="transmembrane region" description="Helical" evidence="12">
    <location>
        <begin position="74"/>
        <end position="98"/>
    </location>
</feature>
<evidence type="ECO:0000256" key="11">
    <source>
        <dbReference type="PROSITE-ProRule" id="PRU01213"/>
    </source>
</evidence>
<evidence type="ECO:0000256" key="7">
    <source>
        <dbReference type="ARBA" id="ARBA00022741"/>
    </source>
</evidence>
<dbReference type="Gene3D" id="2.40.50.100">
    <property type="match status" value="1"/>
</dbReference>
<evidence type="ECO:0000259" key="16">
    <source>
        <dbReference type="PROSITE" id="PS51866"/>
    </source>
</evidence>
<feature type="region of interest" description="Disordered" evidence="13">
    <location>
        <begin position="282"/>
        <end position="307"/>
    </location>
</feature>
<dbReference type="PANTHER" id="PTHR30183">
    <property type="entry name" value="MOLYBDENUM TRANSPORT SYSTEM PERMEASE PROTEIN MODB"/>
    <property type="match status" value="1"/>
</dbReference>
<feature type="transmembrane region" description="Helical" evidence="12">
    <location>
        <begin position="110"/>
        <end position="131"/>
    </location>
</feature>
<evidence type="ECO:0000256" key="10">
    <source>
        <dbReference type="ARBA" id="ARBA00023136"/>
    </source>
</evidence>
<dbReference type="InterPro" id="IPR006469">
    <property type="entry name" value="NifC_ABC_porter"/>
</dbReference>
<evidence type="ECO:0000256" key="1">
    <source>
        <dbReference type="ARBA" id="ARBA00004651"/>
    </source>
</evidence>
<evidence type="ECO:0000256" key="8">
    <source>
        <dbReference type="ARBA" id="ARBA00022840"/>
    </source>
</evidence>
<evidence type="ECO:0000256" key="4">
    <source>
        <dbReference type="ARBA" id="ARBA00022475"/>
    </source>
</evidence>
<dbReference type="SUPFAM" id="SSF50331">
    <property type="entry name" value="MOP-like"/>
    <property type="match status" value="1"/>
</dbReference>
<dbReference type="InterPro" id="IPR008995">
    <property type="entry name" value="Mo/tungstate-bd_C_term_dom"/>
</dbReference>
<dbReference type="Pfam" id="PF00528">
    <property type="entry name" value="BPD_transp_1"/>
    <property type="match status" value="1"/>
</dbReference>
<feature type="transmembrane region" description="Helical" evidence="12">
    <location>
        <begin position="201"/>
        <end position="219"/>
    </location>
</feature>
<evidence type="ECO:0000256" key="5">
    <source>
        <dbReference type="ARBA" id="ARBA00022505"/>
    </source>
</evidence>
<comment type="subcellular location">
    <subcellularLocation>
        <location evidence="1 12">Cell membrane</location>
        <topology evidence="1 12">Multi-pass membrane protein</topology>
    </subcellularLocation>
</comment>
<evidence type="ECO:0000313" key="17">
    <source>
        <dbReference type="EMBL" id="SDO53402.1"/>
    </source>
</evidence>
<dbReference type="EMBL" id="FNIE01000010">
    <property type="protein sequence ID" value="SDO53402.1"/>
    <property type="molecule type" value="Genomic_DNA"/>
</dbReference>
<keyword evidence="10 12" id="KW-0472">Membrane</keyword>
<keyword evidence="3 12" id="KW-0813">Transport</keyword>
<keyword evidence="6 12" id="KW-0812">Transmembrane</keyword>
<dbReference type="InterPro" id="IPR035906">
    <property type="entry name" value="MetI-like_sf"/>
</dbReference>
<dbReference type="NCBIfam" id="TIGR02141">
    <property type="entry name" value="modB_ABC"/>
    <property type="match status" value="1"/>
</dbReference>
<name>A0A1H0KCD0_9ACTN</name>
<keyword evidence="4" id="KW-1003">Cell membrane</keyword>
<feature type="domain" description="Mop" evidence="16">
    <location>
        <begin position="816"/>
        <end position="882"/>
    </location>
</feature>
<feature type="compositionally biased region" description="Low complexity" evidence="13">
    <location>
        <begin position="418"/>
        <end position="439"/>
    </location>
</feature>
<evidence type="ECO:0000259" key="14">
    <source>
        <dbReference type="PROSITE" id="PS50893"/>
    </source>
</evidence>
<dbReference type="STRING" id="310781.SAMN05216259_110193"/>
<dbReference type="InterPro" id="IPR027417">
    <property type="entry name" value="P-loop_NTPase"/>
</dbReference>
<dbReference type="InterPro" id="IPR005116">
    <property type="entry name" value="Transp-assoc_OB_typ1"/>
</dbReference>
<dbReference type="Pfam" id="PF03459">
    <property type="entry name" value="TOBE"/>
    <property type="match status" value="1"/>
</dbReference>
<evidence type="ECO:0000256" key="12">
    <source>
        <dbReference type="RuleBase" id="RU363032"/>
    </source>
</evidence>
<dbReference type="GO" id="GO:0015098">
    <property type="term" value="F:molybdate ion transmembrane transporter activity"/>
    <property type="evidence" value="ECO:0007669"/>
    <property type="project" value="InterPro"/>
</dbReference>
<evidence type="ECO:0000256" key="9">
    <source>
        <dbReference type="ARBA" id="ARBA00022989"/>
    </source>
</evidence>
<dbReference type="InterPro" id="IPR017871">
    <property type="entry name" value="ABC_transporter-like_CS"/>
</dbReference>
<evidence type="ECO:0000259" key="15">
    <source>
        <dbReference type="PROSITE" id="PS50928"/>
    </source>
</evidence>
<dbReference type="PANTHER" id="PTHR30183:SF3">
    <property type="entry name" value="MOLYBDENUM TRANSPORT SYSTEM PERMEASE PROTEIN MODB"/>
    <property type="match status" value="1"/>
</dbReference>
<evidence type="ECO:0000256" key="13">
    <source>
        <dbReference type="SAM" id="MobiDB-lite"/>
    </source>
</evidence>
<dbReference type="GO" id="GO:0005886">
    <property type="term" value="C:plasma membrane"/>
    <property type="evidence" value="ECO:0007669"/>
    <property type="project" value="UniProtKB-SubCell"/>
</dbReference>
<dbReference type="InterPro" id="IPR000515">
    <property type="entry name" value="MetI-like"/>
</dbReference>
<dbReference type="GO" id="GO:0016887">
    <property type="term" value="F:ATP hydrolysis activity"/>
    <property type="evidence" value="ECO:0007669"/>
    <property type="project" value="InterPro"/>
</dbReference>